<organism evidence="1 2">
    <name type="scientific">Dreissena polymorpha</name>
    <name type="common">Zebra mussel</name>
    <name type="synonym">Mytilus polymorpha</name>
    <dbReference type="NCBI Taxonomy" id="45954"/>
    <lineage>
        <taxon>Eukaryota</taxon>
        <taxon>Metazoa</taxon>
        <taxon>Spiralia</taxon>
        <taxon>Lophotrochozoa</taxon>
        <taxon>Mollusca</taxon>
        <taxon>Bivalvia</taxon>
        <taxon>Autobranchia</taxon>
        <taxon>Heteroconchia</taxon>
        <taxon>Euheterodonta</taxon>
        <taxon>Imparidentia</taxon>
        <taxon>Neoheterodontei</taxon>
        <taxon>Myida</taxon>
        <taxon>Dreissenoidea</taxon>
        <taxon>Dreissenidae</taxon>
        <taxon>Dreissena</taxon>
    </lineage>
</organism>
<sequence length="66" mass="7820">MQTSQSEMLDGLKDGRYIDFWQQEDRFHCIRLKSVTDICDQVSSTTTYLLFGRTIRTDRLSKHSLF</sequence>
<keyword evidence="2" id="KW-1185">Reference proteome</keyword>
<reference evidence="1" key="2">
    <citation type="submission" date="2020-11" db="EMBL/GenBank/DDBJ databases">
        <authorList>
            <person name="McCartney M.A."/>
            <person name="Auch B."/>
            <person name="Kono T."/>
            <person name="Mallez S."/>
            <person name="Becker A."/>
            <person name="Gohl D.M."/>
            <person name="Silverstein K.A.T."/>
            <person name="Koren S."/>
            <person name="Bechman K.B."/>
            <person name="Herman A."/>
            <person name="Abrahante J.E."/>
            <person name="Garbe J."/>
        </authorList>
    </citation>
    <scope>NUCLEOTIDE SEQUENCE</scope>
    <source>
        <strain evidence="1">Duluth1</strain>
        <tissue evidence="1">Whole animal</tissue>
    </source>
</reference>
<dbReference type="Proteomes" id="UP000828390">
    <property type="component" value="Unassembled WGS sequence"/>
</dbReference>
<dbReference type="AlphaFoldDB" id="A0A9D4M6J2"/>
<evidence type="ECO:0000313" key="2">
    <source>
        <dbReference type="Proteomes" id="UP000828390"/>
    </source>
</evidence>
<comment type="caution">
    <text evidence="1">The sequence shown here is derived from an EMBL/GenBank/DDBJ whole genome shotgun (WGS) entry which is preliminary data.</text>
</comment>
<accession>A0A9D4M6J2</accession>
<evidence type="ECO:0000313" key="1">
    <source>
        <dbReference type="EMBL" id="KAH3871822.1"/>
    </source>
</evidence>
<proteinExistence type="predicted"/>
<reference evidence="1" key="1">
    <citation type="journal article" date="2019" name="bioRxiv">
        <title>The Genome of the Zebra Mussel, Dreissena polymorpha: A Resource for Invasive Species Research.</title>
        <authorList>
            <person name="McCartney M.A."/>
            <person name="Auch B."/>
            <person name="Kono T."/>
            <person name="Mallez S."/>
            <person name="Zhang Y."/>
            <person name="Obille A."/>
            <person name="Becker A."/>
            <person name="Abrahante J.E."/>
            <person name="Garbe J."/>
            <person name="Badalamenti J.P."/>
            <person name="Herman A."/>
            <person name="Mangelson H."/>
            <person name="Liachko I."/>
            <person name="Sullivan S."/>
            <person name="Sone E.D."/>
            <person name="Koren S."/>
            <person name="Silverstein K.A.T."/>
            <person name="Beckman K.B."/>
            <person name="Gohl D.M."/>
        </authorList>
    </citation>
    <scope>NUCLEOTIDE SEQUENCE</scope>
    <source>
        <strain evidence="1">Duluth1</strain>
        <tissue evidence="1">Whole animal</tissue>
    </source>
</reference>
<gene>
    <name evidence="1" type="ORF">DPMN_035037</name>
</gene>
<protein>
    <submittedName>
        <fullName evidence="1">Uncharacterized protein</fullName>
    </submittedName>
</protein>
<name>A0A9D4M6J2_DREPO</name>
<dbReference type="EMBL" id="JAIWYP010000002">
    <property type="protein sequence ID" value="KAH3871822.1"/>
    <property type="molecule type" value="Genomic_DNA"/>
</dbReference>